<dbReference type="PANTHER" id="PTHR15228">
    <property type="entry name" value="SPERMATHECAL PHYSIOLOGY VARIANT"/>
    <property type="match status" value="1"/>
</dbReference>
<dbReference type="InterPro" id="IPR000198">
    <property type="entry name" value="RhoGAP_dom"/>
</dbReference>
<name>A0A2P6NZ95_9EUKA</name>
<evidence type="ECO:0000256" key="4">
    <source>
        <dbReference type="SAM" id="Coils"/>
    </source>
</evidence>
<dbReference type="InterPro" id="IPR008936">
    <property type="entry name" value="Rho_GTPase_activation_prot"/>
</dbReference>
<dbReference type="Gene3D" id="2.30.30.40">
    <property type="entry name" value="SH3 Domains"/>
    <property type="match status" value="1"/>
</dbReference>
<keyword evidence="10" id="KW-1185">Reference proteome</keyword>
<dbReference type="GO" id="GO:0007165">
    <property type="term" value="P:signal transduction"/>
    <property type="evidence" value="ECO:0007669"/>
    <property type="project" value="InterPro"/>
</dbReference>
<feature type="domain" description="SH3" evidence="6">
    <location>
        <begin position="549"/>
        <end position="608"/>
    </location>
</feature>
<dbReference type="STRING" id="1890364.A0A2P6NZ95"/>
<dbReference type="Gene3D" id="1.10.555.10">
    <property type="entry name" value="Rho GTPase activation protein"/>
    <property type="match status" value="1"/>
</dbReference>
<gene>
    <name evidence="9" type="ORF">PROFUN_02112</name>
</gene>
<dbReference type="PROSITE" id="PS50003">
    <property type="entry name" value="PH_DOMAIN"/>
    <property type="match status" value="1"/>
</dbReference>
<protein>
    <submittedName>
        <fullName evidence="9">Uncharacterized protein</fullName>
    </submittedName>
</protein>
<feature type="coiled-coil region" evidence="4">
    <location>
        <begin position="611"/>
        <end position="666"/>
    </location>
</feature>
<dbReference type="Pfam" id="PF14604">
    <property type="entry name" value="SH3_9"/>
    <property type="match status" value="1"/>
</dbReference>
<comment type="caution">
    <text evidence="9">The sequence shown here is derived from an EMBL/GenBank/DDBJ whole genome shotgun (WGS) entry which is preliminary data.</text>
</comment>
<dbReference type="SUPFAM" id="SSF50044">
    <property type="entry name" value="SH3-domain"/>
    <property type="match status" value="1"/>
</dbReference>
<dbReference type="InterPro" id="IPR001452">
    <property type="entry name" value="SH3_domain"/>
</dbReference>
<keyword evidence="2" id="KW-0343">GTPase activation</keyword>
<dbReference type="SUPFAM" id="SSF48350">
    <property type="entry name" value="GTPase activation domain, GAP"/>
    <property type="match status" value="1"/>
</dbReference>
<dbReference type="InterPro" id="IPR001849">
    <property type="entry name" value="PH_domain"/>
</dbReference>
<dbReference type="InterPro" id="IPR051025">
    <property type="entry name" value="RhoGAP"/>
</dbReference>
<keyword evidence="4" id="KW-0175">Coiled coil</keyword>
<dbReference type="PANTHER" id="PTHR15228:SF24">
    <property type="entry name" value="RHO-GAP DOMAIN-CONTAINING PROTEIN"/>
    <property type="match status" value="1"/>
</dbReference>
<dbReference type="GO" id="GO:0005096">
    <property type="term" value="F:GTPase activator activity"/>
    <property type="evidence" value="ECO:0007669"/>
    <property type="project" value="UniProtKB-KW"/>
</dbReference>
<feature type="region of interest" description="Disordered" evidence="5">
    <location>
        <begin position="180"/>
        <end position="214"/>
    </location>
</feature>
<feature type="region of interest" description="Disordered" evidence="5">
    <location>
        <begin position="293"/>
        <end position="313"/>
    </location>
</feature>
<dbReference type="Pfam" id="PF00620">
    <property type="entry name" value="RhoGAP"/>
    <property type="match status" value="1"/>
</dbReference>
<dbReference type="PROSITE" id="PS50238">
    <property type="entry name" value="RHOGAP"/>
    <property type="match status" value="1"/>
</dbReference>
<sequence length="777" mass="88179">MAAAKASIKVKCLPGSSQRTKMLMVSEGTTVEQILKDLPQQPLSDYSTFNPCVLMIPETPLRSLWPTNDNKVPPVSAGKVVECSRPPSHSHQIAECRRLYQTIRIQHQRKQYRILISINQPFKDILPQLADRVGVSDIQRYSLCLRNGEDIQLDKSIREQSLNTDRIFFLLSPEENRAAEFATEEEPVEEGEEEDHNTPIRGGRRKLFGNSSREELKDNALKMGSMTTRPDPREKYKQLAATITKDGYLVLKLKGEKKVYSQLKLSDFNLKENFEFAEEAVEKDPMRETTPFSFGLLPKDRRPQSPNPAAIKTRLDTNPTTALECRFETQGDMKSWVNAIRAQMNEENKPNQGGIFGAPLDRAVGKYEIPYIVKVCTEFIEGHALKLEGIFRLSGSQVQIDQLRAAFDAGEQVVLDKDINPHTVAGLMKLYFRNLPEPLLTFPLYSNFIGAQSAPNRSVRLRSFRSLVEILPRNNYNLLKYLLVFLIEVSKHSAVNKMGVPNLATVFAPNLLTTADGDMGTMVQDTAQINAVVGTLIQDFQEIFENKDLNEDVAVVQYDFAAENDNQLSLKVGDMVTVIMQGENGWWSGEFNGKVGNFPGSYVKLETKTRKAKFMEDMTRAKKKLEEETTQVANLSATRDSLEKEIEQITAQKAQLQQKIIEARKQCLRRLAEADSKGQLLPRVLMLVDKLEMCKKEFSREVTNNEIITEVESLKRTLHDPAELRKTIKVKDSAKLEPSLEAVEIKLREEVKQREVAGQRTRELLDDLLFLRDLDKK</sequence>
<dbReference type="Proteomes" id="UP000241769">
    <property type="component" value="Unassembled WGS sequence"/>
</dbReference>
<keyword evidence="1 3" id="KW-0728">SH3 domain</keyword>
<dbReference type="AlphaFoldDB" id="A0A2P6NZ95"/>
<dbReference type="SMART" id="SM00326">
    <property type="entry name" value="SH3"/>
    <property type="match status" value="1"/>
</dbReference>
<evidence type="ECO:0000256" key="2">
    <source>
        <dbReference type="ARBA" id="ARBA00022468"/>
    </source>
</evidence>
<feature type="compositionally biased region" description="Acidic residues" evidence="5">
    <location>
        <begin position="182"/>
        <end position="195"/>
    </location>
</feature>
<evidence type="ECO:0000256" key="1">
    <source>
        <dbReference type="ARBA" id="ARBA00022443"/>
    </source>
</evidence>
<organism evidence="9 10">
    <name type="scientific">Planoprotostelium fungivorum</name>
    <dbReference type="NCBI Taxonomy" id="1890364"/>
    <lineage>
        <taxon>Eukaryota</taxon>
        <taxon>Amoebozoa</taxon>
        <taxon>Evosea</taxon>
        <taxon>Variosea</taxon>
        <taxon>Cavosteliida</taxon>
        <taxon>Cavosteliaceae</taxon>
        <taxon>Planoprotostelium</taxon>
    </lineage>
</organism>
<evidence type="ECO:0000259" key="6">
    <source>
        <dbReference type="PROSITE" id="PS50002"/>
    </source>
</evidence>
<dbReference type="EMBL" id="MDYQ01000004">
    <property type="protein sequence ID" value="PRP89238.1"/>
    <property type="molecule type" value="Genomic_DNA"/>
</dbReference>
<evidence type="ECO:0000256" key="5">
    <source>
        <dbReference type="SAM" id="MobiDB-lite"/>
    </source>
</evidence>
<feature type="domain" description="Rho-GAP" evidence="8">
    <location>
        <begin position="358"/>
        <end position="544"/>
    </location>
</feature>
<dbReference type="FunCoup" id="A0A2P6NZ95">
    <property type="interactions" value="25"/>
</dbReference>
<proteinExistence type="predicted"/>
<evidence type="ECO:0000259" key="7">
    <source>
        <dbReference type="PROSITE" id="PS50003"/>
    </source>
</evidence>
<evidence type="ECO:0000256" key="3">
    <source>
        <dbReference type="PROSITE-ProRule" id="PRU00192"/>
    </source>
</evidence>
<dbReference type="SMART" id="SM00324">
    <property type="entry name" value="RhoGAP"/>
    <property type="match status" value="1"/>
</dbReference>
<reference evidence="9 10" key="1">
    <citation type="journal article" date="2018" name="Genome Biol. Evol.">
        <title>Multiple Roots of Fruiting Body Formation in Amoebozoa.</title>
        <authorList>
            <person name="Hillmann F."/>
            <person name="Forbes G."/>
            <person name="Novohradska S."/>
            <person name="Ferling I."/>
            <person name="Riege K."/>
            <person name="Groth M."/>
            <person name="Westermann M."/>
            <person name="Marz M."/>
            <person name="Spaller T."/>
            <person name="Winckler T."/>
            <person name="Schaap P."/>
            <person name="Glockner G."/>
        </authorList>
    </citation>
    <scope>NUCLEOTIDE SEQUENCE [LARGE SCALE GENOMIC DNA]</scope>
    <source>
        <strain evidence="9 10">Jena</strain>
    </source>
</reference>
<feature type="domain" description="PH" evidence="7">
    <location>
        <begin position="219"/>
        <end position="345"/>
    </location>
</feature>
<evidence type="ECO:0000313" key="10">
    <source>
        <dbReference type="Proteomes" id="UP000241769"/>
    </source>
</evidence>
<accession>A0A2P6NZ95</accession>
<dbReference type="CDD" id="cd00159">
    <property type="entry name" value="RhoGAP"/>
    <property type="match status" value="1"/>
</dbReference>
<dbReference type="PROSITE" id="PS50002">
    <property type="entry name" value="SH3"/>
    <property type="match status" value="1"/>
</dbReference>
<evidence type="ECO:0000313" key="9">
    <source>
        <dbReference type="EMBL" id="PRP89238.1"/>
    </source>
</evidence>
<dbReference type="InterPro" id="IPR036028">
    <property type="entry name" value="SH3-like_dom_sf"/>
</dbReference>
<dbReference type="InParanoid" id="A0A2P6NZ95"/>
<evidence type="ECO:0000259" key="8">
    <source>
        <dbReference type="PROSITE" id="PS50238"/>
    </source>
</evidence>
<dbReference type="OrthoDB" id="79452at2759"/>